<keyword evidence="1" id="KW-0732">Signal</keyword>
<name>A0A517VAB9_9PLAN</name>
<dbReference type="InterPro" id="IPR015943">
    <property type="entry name" value="WD40/YVTN_repeat-like_dom_sf"/>
</dbReference>
<keyword evidence="4" id="KW-1185">Reference proteome</keyword>
<dbReference type="KEGG" id="gax:Pan161_15850"/>
<dbReference type="PANTHER" id="PTHR34512:SF30">
    <property type="entry name" value="OUTER MEMBRANE PROTEIN ASSEMBLY FACTOR BAMB"/>
    <property type="match status" value="1"/>
</dbReference>
<evidence type="ECO:0000259" key="2">
    <source>
        <dbReference type="Pfam" id="PF13360"/>
    </source>
</evidence>
<dbReference type="EMBL" id="CP036343">
    <property type="protein sequence ID" value="QDT89952.1"/>
    <property type="molecule type" value="Genomic_DNA"/>
</dbReference>
<dbReference type="Gene3D" id="2.130.10.10">
    <property type="entry name" value="YVTN repeat-like/Quinoprotein amine dehydrogenase"/>
    <property type="match status" value="2"/>
</dbReference>
<evidence type="ECO:0000313" key="3">
    <source>
        <dbReference type="EMBL" id="QDT89952.1"/>
    </source>
</evidence>
<dbReference type="InterPro" id="IPR011047">
    <property type="entry name" value="Quinoprotein_ADH-like_sf"/>
</dbReference>
<feature type="signal peptide" evidence="1">
    <location>
        <begin position="1"/>
        <end position="25"/>
    </location>
</feature>
<gene>
    <name evidence="3" type="ORF">Pan161_15850</name>
</gene>
<dbReference type="OrthoDB" id="222965at2"/>
<dbReference type="InterPro" id="IPR002372">
    <property type="entry name" value="PQQ_rpt_dom"/>
</dbReference>
<sequence precursor="true">MRFICFFQVVVLLVVFGTNFSTCCAQQEDFSIGNIRAPTLHLGQDTKAIKWKRKVGDYCSDVLVGSKQVIIFGNNTLQQQVQNTKVPNGTAVACFDRKTSQLQWISSFKRVKFWPSDLPNTSIRTFSHLDDKQLTFISNRSTLVCFDVVGFKNGDDGKIIETRKPDPTKGDLLWEIDLKNELHVERRELIDTASRIGGVILHEGIYYVVTGHGADYTSEGTLAPVFMAVDANNGNIVWSKSDLKMGAASGHFAAPSMIKQLQRTLVVFPGGDCSVYAYDIDGMKLAWKLDCNNRNSTVEFKTGNQLRFFSPPTILGNTMLVTTAQSPELGGNQHSVAAYSLGENGEPKLKWRWDPSSFQGTYAPIVVNDRVAFVKDVSGSLFAINIDTGKTLWHFDSEDDQSSSSILSSVAVRSQDENRTFMPLNESLYVISQAGTPKCTLEINFPGSSSVLTTPRVDNDELFVVAGDALYCLSISELLKYETPKK</sequence>
<dbReference type="InterPro" id="IPR018391">
    <property type="entry name" value="PQQ_b-propeller_rpt"/>
</dbReference>
<evidence type="ECO:0000313" key="4">
    <source>
        <dbReference type="Proteomes" id="UP000316855"/>
    </source>
</evidence>
<dbReference type="RefSeq" id="WP_145225567.1">
    <property type="nucleotide sequence ID" value="NZ_CP036343.1"/>
</dbReference>
<dbReference type="SMART" id="SM00564">
    <property type="entry name" value="PQQ"/>
    <property type="match status" value="2"/>
</dbReference>
<dbReference type="PANTHER" id="PTHR34512">
    <property type="entry name" value="CELL SURFACE PROTEIN"/>
    <property type="match status" value="1"/>
</dbReference>
<protein>
    <submittedName>
        <fullName evidence="3">Outer membrane biogenesis protein BamB</fullName>
    </submittedName>
</protein>
<proteinExistence type="predicted"/>
<organism evidence="3 4">
    <name type="scientific">Gimesia algae</name>
    <dbReference type="NCBI Taxonomy" id="2527971"/>
    <lineage>
        <taxon>Bacteria</taxon>
        <taxon>Pseudomonadati</taxon>
        <taxon>Planctomycetota</taxon>
        <taxon>Planctomycetia</taxon>
        <taxon>Planctomycetales</taxon>
        <taxon>Planctomycetaceae</taxon>
        <taxon>Gimesia</taxon>
    </lineage>
</organism>
<accession>A0A517VAB9</accession>
<dbReference type="SUPFAM" id="SSF50998">
    <property type="entry name" value="Quinoprotein alcohol dehydrogenase-like"/>
    <property type="match status" value="1"/>
</dbReference>
<dbReference type="Proteomes" id="UP000316855">
    <property type="component" value="Chromosome"/>
</dbReference>
<dbReference type="Pfam" id="PF13360">
    <property type="entry name" value="PQQ_2"/>
    <property type="match status" value="1"/>
</dbReference>
<evidence type="ECO:0000256" key="1">
    <source>
        <dbReference type="SAM" id="SignalP"/>
    </source>
</evidence>
<reference evidence="3 4" key="1">
    <citation type="submission" date="2019-02" db="EMBL/GenBank/DDBJ databases">
        <title>Deep-cultivation of Planctomycetes and their phenomic and genomic characterization uncovers novel biology.</title>
        <authorList>
            <person name="Wiegand S."/>
            <person name="Jogler M."/>
            <person name="Boedeker C."/>
            <person name="Pinto D."/>
            <person name="Vollmers J."/>
            <person name="Rivas-Marin E."/>
            <person name="Kohn T."/>
            <person name="Peeters S.H."/>
            <person name="Heuer A."/>
            <person name="Rast P."/>
            <person name="Oberbeckmann S."/>
            <person name="Bunk B."/>
            <person name="Jeske O."/>
            <person name="Meyerdierks A."/>
            <person name="Storesund J.E."/>
            <person name="Kallscheuer N."/>
            <person name="Luecker S."/>
            <person name="Lage O.M."/>
            <person name="Pohl T."/>
            <person name="Merkel B.J."/>
            <person name="Hornburger P."/>
            <person name="Mueller R.-W."/>
            <person name="Bruemmer F."/>
            <person name="Labrenz M."/>
            <person name="Spormann A.M."/>
            <person name="Op den Camp H."/>
            <person name="Overmann J."/>
            <person name="Amann R."/>
            <person name="Jetten M.S.M."/>
            <person name="Mascher T."/>
            <person name="Medema M.H."/>
            <person name="Devos D.P."/>
            <person name="Kaster A.-K."/>
            <person name="Ovreas L."/>
            <person name="Rohde M."/>
            <person name="Galperin M.Y."/>
            <person name="Jogler C."/>
        </authorList>
    </citation>
    <scope>NUCLEOTIDE SEQUENCE [LARGE SCALE GENOMIC DNA]</scope>
    <source>
        <strain evidence="3 4">Pan161</strain>
    </source>
</reference>
<feature type="chain" id="PRO_5021986346" evidence="1">
    <location>
        <begin position="26"/>
        <end position="486"/>
    </location>
</feature>
<feature type="domain" description="Pyrrolo-quinoline quinone repeat" evidence="2">
    <location>
        <begin position="92"/>
        <end position="357"/>
    </location>
</feature>
<dbReference type="AlphaFoldDB" id="A0A517VAB9"/>